<keyword evidence="17" id="KW-1185">Reference proteome</keyword>
<evidence type="ECO:0000313" key="16">
    <source>
        <dbReference type="EMBL" id="GLS87578.1"/>
    </source>
</evidence>
<evidence type="ECO:0000256" key="13">
    <source>
        <dbReference type="HAMAP-Rule" id="MF_01902"/>
    </source>
</evidence>
<feature type="region of interest" description="Disordered" evidence="14">
    <location>
        <begin position="71"/>
        <end position="108"/>
    </location>
</feature>
<dbReference type="Pfam" id="PF01336">
    <property type="entry name" value="tRNA_anti-codon"/>
    <property type="match status" value="1"/>
</dbReference>
<dbReference type="InterPro" id="IPR023073">
    <property type="entry name" value="DnaE2"/>
</dbReference>
<name>A0AA37TXB2_9RHOB</name>
<protein>
    <recommendedName>
        <fullName evidence="4 13">Error-prone DNA polymerase</fullName>
        <ecNumber evidence="3 13">2.7.7.7</ecNumber>
    </recommendedName>
</protein>
<evidence type="ECO:0000256" key="5">
    <source>
        <dbReference type="ARBA" id="ARBA00022490"/>
    </source>
</evidence>
<evidence type="ECO:0000256" key="9">
    <source>
        <dbReference type="ARBA" id="ARBA00022763"/>
    </source>
</evidence>
<keyword evidence="9 13" id="KW-0227">DNA damage</keyword>
<comment type="catalytic activity">
    <reaction evidence="12 13">
        <text>DNA(n) + a 2'-deoxyribonucleoside 5'-triphosphate = DNA(n+1) + diphosphate</text>
        <dbReference type="Rhea" id="RHEA:22508"/>
        <dbReference type="Rhea" id="RHEA-COMP:17339"/>
        <dbReference type="Rhea" id="RHEA-COMP:17340"/>
        <dbReference type="ChEBI" id="CHEBI:33019"/>
        <dbReference type="ChEBI" id="CHEBI:61560"/>
        <dbReference type="ChEBI" id="CHEBI:173112"/>
        <dbReference type="EC" id="2.7.7.7"/>
    </reaction>
</comment>
<feature type="domain" description="Polymerase/histidinol phosphatase N-terminal" evidence="15">
    <location>
        <begin position="10"/>
        <end position="127"/>
    </location>
</feature>
<dbReference type="Gene3D" id="1.10.150.870">
    <property type="match status" value="1"/>
</dbReference>
<evidence type="ECO:0000256" key="10">
    <source>
        <dbReference type="ARBA" id="ARBA00022932"/>
    </source>
</evidence>
<dbReference type="InterPro" id="IPR004365">
    <property type="entry name" value="NA-bd_OB_tRNA"/>
</dbReference>
<keyword evidence="5 13" id="KW-0963">Cytoplasm</keyword>
<dbReference type="GO" id="GO:0006281">
    <property type="term" value="P:DNA repair"/>
    <property type="evidence" value="ECO:0007669"/>
    <property type="project" value="UniProtKB-UniRule"/>
</dbReference>
<dbReference type="InterPro" id="IPR029460">
    <property type="entry name" value="DNAPol_HHH"/>
</dbReference>
<dbReference type="InterPro" id="IPR016195">
    <property type="entry name" value="Pol/histidinol_Pase-like"/>
</dbReference>
<feature type="region of interest" description="Disordered" evidence="14">
    <location>
        <begin position="1100"/>
        <end position="1134"/>
    </location>
</feature>
<dbReference type="SUPFAM" id="SSF89550">
    <property type="entry name" value="PHP domain-like"/>
    <property type="match status" value="1"/>
</dbReference>
<dbReference type="CDD" id="cd07434">
    <property type="entry name" value="PHP_PolIIIA_DnaE2"/>
    <property type="match status" value="1"/>
</dbReference>
<dbReference type="Proteomes" id="UP001157355">
    <property type="component" value="Unassembled WGS sequence"/>
</dbReference>
<comment type="similarity">
    <text evidence="2 13">Belongs to the DNA polymerase type-C family. DnaE2 subfamily.</text>
</comment>
<dbReference type="InterPro" id="IPR004805">
    <property type="entry name" value="DnaE2/DnaE/PolC"/>
</dbReference>
<evidence type="ECO:0000259" key="15">
    <source>
        <dbReference type="SMART" id="SM00481"/>
    </source>
</evidence>
<evidence type="ECO:0000256" key="4">
    <source>
        <dbReference type="ARBA" id="ARBA00017273"/>
    </source>
</evidence>
<feature type="compositionally biased region" description="Polar residues" evidence="14">
    <location>
        <begin position="94"/>
        <end position="107"/>
    </location>
</feature>
<dbReference type="NCBIfam" id="TIGR00594">
    <property type="entry name" value="polc"/>
    <property type="match status" value="1"/>
</dbReference>
<comment type="function">
    <text evidence="13">DNA polymerase involved in damage-induced mutagenesis and translesion synthesis (TLS). It is not the major replicative DNA polymerase.</text>
</comment>
<evidence type="ECO:0000256" key="11">
    <source>
        <dbReference type="ARBA" id="ARBA00023204"/>
    </source>
</evidence>
<dbReference type="InterPro" id="IPR003141">
    <property type="entry name" value="Pol/His_phosphatase_N"/>
</dbReference>
<evidence type="ECO:0000313" key="17">
    <source>
        <dbReference type="Proteomes" id="UP001157355"/>
    </source>
</evidence>
<keyword evidence="11 13" id="KW-0234">DNA repair</keyword>
<dbReference type="GO" id="GO:0003676">
    <property type="term" value="F:nucleic acid binding"/>
    <property type="evidence" value="ECO:0007669"/>
    <property type="project" value="InterPro"/>
</dbReference>
<dbReference type="Pfam" id="PF02811">
    <property type="entry name" value="PHP"/>
    <property type="match status" value="1"/>
</dbReference>
<keyword evidence="7 13" id="KW-0548">Nucleotidyltransferase</keyword>
<dbReference type="GO" id="GO:0005737">
    <property type="term" value="C:cytoplasm"/>
    <property type="evidence" value="ECO:0007669"/>
    <property type="project" value="UniProtKB-SubCell"/>
</dbReference>
<dbReference type="InterPro" id="IPR011708">
    <property type="entry name" value="DNA_pol3_alpha_NTPase_dom"/>
</dbReference>
<dbReference type="Pfam" id="PF07733">
    <property type="entry name" value="DNA_pol3_alpha"/>
    <property type="match status" value="1"/>
</dbReference>
<dbReference type="SMART" id="SM00481">
    <property type="entry name" value="POLIIIAc"/>
    <property type="match status" value="1"/>
</dbReference>
<dbReference type="PANTHER" id="PTHR32294">
    <property type="entry name" value="DNA POLYMERASE III SUBUNIT ALPHA"/>
    <property type="match status" value="1"/>
</dbReference>
<dbReference type="EC" id="2.7.7.7" evidence="3 13"/>
<keyword evidence="6 13" id="KW-0808">Transferase</keyword>
<dbReference type="HAMAP" id="MF_01902">
    <property type="entry name" value="DNApol_error_prone"/>
    <property type="match status" value="1"/>
</dbReference>
<evidence type="ECO:0000256" key="12">
    <source>
        <dbReference type="ARBA" id="ARBA00049244"/>
    </source>
</evidence>
<dbReference type="InterPro" id="IPR004013">
    <property type="entry name" value="PHP_dom"/>
</dbReference>
<evidence type="ECO:0000256" key="6">
    <source>
        <dbReference type="ARBA" id="ARBA00022679"/>
    </source>
</evidence>
<accession>A0AA37TXB2</accession>
<evidence type="ECO:0000256" key="1">
    <source>
        <dbReference type="ARBA" id="ARBA00004496"/>
    </source>
</evidence>
<evidence type="ECO:0000256" key="3">
    <source>
        <dbReference type="ARBA" id="ARBA00012417"/>
    </source>
</evidence>
<comment type="caution">
    <text evidence="16">The sequence shown here is derived from an EMBL/GenBank/DDBJ whole genome shotgun (WGS) entry which is preliminary data.</text>
</comment>
<dbReference type="Gene3D" id="3.20.20.140">
    <property type="entry name" value="Metal-dependent hydrolases"/>
    <property type="match status" value="1"/>
</dbReference>
<evidence type="ECO:0000256" key="8">
    <source>
        <dbReference type="ARBA" id="ARBA00022705"/>
    </source>
</evidence>
<reference evidence="16 17" key="1">
    <citation type="journal article" date="2014" name="Int. J. Syst. Evol. Microbiol.">
        <title>Complete genome sequence of Corynebacterium casei LMG S-19264T (=DSM 44701T), isolated from a smear-ripened cheese.</title>
        <authorList>
            <consortium name="US DOE Joint Genome Institute (JGI-PGF)"/>
            <person name="Walter F."/>
            <person name="Albersmeier A."/>
            <person name="Kalinowski J."/>
            <person name="Ruckert C."/>
        </authorList>
    </citation>
    <scope>NUCLEOTIDE SEQUENCE [LARGE SCALE GENOMIC DNA]</scope>
    <source>
        <strain evidence="16 17">NBRC 111766</strain>
    </source>
</reference>
<gene>
    <name evidence="13 16" type="primary">dnaE2</name>
    <name evidence="16" type="ORF">GCM10010873_25520</name>
</gene>
<sequence>MTALRFQPYAELCVTSNFTFLTGASHPEELVTRAVELGLAAIAITDRNSVAGVVRAYSALKELARLRDEAQATNEAAQDGPTIRSQRVTDHSSRQTVPHFTGQTDSPVMSDAHLPKLIAGARLVLTDSPVEWLALPTDLAAWSRLTRLLSLGKRRAPKGECHLQRADLTEWGQGMILIALPPDPQEDDHPKTAHSDLLSVARTFPSQCFLGAAPRYDGRDQARLDQLAMLAQGVNMPMVAVGDVLMHRAARRPLADVLTCLRTQCTIDNIGEHRLANGERRLKSGAEMARLFHRHPAALRRTVEIADRCAFRLNDLCYQYPDEAQDGEPAQDRLERLARAGLHLRYPAGPPPKIVHRVEKELTLIREVDYAPYFLTVHDIVQFARSKGILCQGRGSAANSVVCYLLGITEVPPESITLIFERFISKERNEPPDIDVDFEHERREEVIQWIYARYGRERAGLTATVIHFRSRAAIREVGKVMGLSQDVIARLSGQIWGWSSAAPGEDRLRDAGLSIEDRRVQLAVRLIGEIIGFPRHLSQHVGGFVITHGRLDEMCPIENAAMEDRTIIEWDKDDIDALGLMKVDILALGMLTAIRKAFTLLKDHSGITMNLATLRPDPGLTLPKEDAERTKVYDMLCRADAIGVFQVESRAQLNFLPKMRPRCSYDLICEVAIVRPGPIQGGMVHPFINRRMKREQVEDLGPALMEVLGRTYGVPLFQEQAMQIAVVAAGFTPAEADRLRRSLATFKRMGTIGSFRERFVSGMLSRGYDADFAARCFAQIEGFGSYGFPESHAASFARLVYISAWLKCHHQAVFTCALLNSQPMGFYAPAQLVRDARDHGVEVRSISVNHSVWDCTIELRPDGGLALRLGFRQIKGMREEDASWIAAARGNGYPDVESLWRRAGVHPDTLERLAEADAFAALGMTRRDALWAAKALKAPAPLPLFGSDDEGGVEPAVHLPQMTLGQEVIEDYLSLRLSLRAHPMELLRPRLPESIGNDRLAQTQGRATVTGLVITRQRPGTAAGVIFLTLEDETGTANVVVWKQVYEAFRKAVIAGRLVSVTGRIQRDGPTTHLIAERVEDVSPLLATLGRPVIIPSNDGRADEIKRPIGRDARSTARHPREQARKLFPSRDFH</sequence>
<dbReference type="Pfam" id="PF17657">
    <property type="entry name" value="DNA_pol3_finger"/>
    <property type="match status" value="1"/>
</dbReference>
<organism evidence="16 17">
    <name type="scientific">Cypionkella aquatica</name>
    <dbReference type="NCBI Taxonomy" id="1756042"/>
    <lineage>
        <taxon>Bacteria</taxon>
        <taxon>Pseudomonadati</taxon>
        <taxon>Pseudomonadota</taxon>
        <taxon>Alphaproteobacteria</taxon>
        <taxon>Rhodobacterales</taxon>
        <taxon>Paracoccaceae</taxon>
        <taxon>Cypionkella</taxon>
    </lineage>
</organism>
<evidence type="ECO:0000256" key="14">
    <source>
        <dbReference type="SAM" id="MobiDB-lite"/>
    </source>
</evidence>
<keyword evidence="8 13" id="KW-0235">DNA replication</keyword>
<evidence type="ECO:0000256" key="7">
    <source>
        <dbReference type="ARBA" id="ARBA00022695"/>
    </source>
</evidence>
<dbReference type="PANTHER" id="PTHR32294:SF4">
    <property type="entry name" value="ERROR-PRONE DNA POLYMERASE"/>
    <property type="match status" value="1"/>
</dbReference>
<dbReference type="GO" id="GO:0008408">
    <property type="term" value="F:3'-5' exonuclease activity"/>
    <property type="evidence" value="ECO:0007669"/>
    <property type="project" value="InterPro"/>
</dbReference>
<dbReference type="NCBIfam" id="NF004225">
    <property type="entry name" value="PRK05672.1"/>
    <property type="match status" value="1"/>
</dbReference>
<dbReference type="EMBL" id="BSPP01000008">
    <property type="protein sequence ID" value="GLS87578.1"/>
    <property type="molecule type" value="Genomic_DNA"/>
</dbReference>
<proteinExistence type="inferred from homology"/>
<dbReference type="CDD" id="cd04485">
    <property type="entry name" value="DnaE_OBF"/>
    <property type="match status" value="1"/>
</dbReference>
<comment type="subcellular location">
    <subcellularLocation>
        <location evidence="1 13">Cytoplasm</location>
    </subcellularLocation>
</comment>
<keyword evidence="10 13" id="KW-0239">DNA-directed DNA polymerase</keyword>
<dbReference type="Pfam" id="PF14579">
    <property type="entry name" value="HHH_6"/>
    <property type="match status" value="1"/>
</dbReference>
<evidence type="ECO:0000256" key="2">
    <source>
        <dbReference type="ARBA" id="ARBA00007391"/>
    </source>
</evidence>
<dbReference type="AlphaFoldDB" id="A0AA37TXB2"/>
<dbReference type="GO" id="GO:0003887">
    <property type="term" value="F:DNA-directed DNA polymerase activity"/>
    <property type="evidence" value="ECO:0007669"/>
    <property type="project" value="UniProtKB-UniRule"/>
</dbReference>
<dbReference type="RefSeq" id="WP_284325752.1">
    <property type="nucleotide sequence ID" value="NZ_BSPP01000008.1"/>
</dbReference>
<dbReference type="InterPro" id="IPR040982">
    <property type="entry name" value="DNA_pol3_finger"/>
</dbReference>
<dbReference type="GO" id="GO:0006260">
    <property type="term" value="P:DNA replication"/>
    <property type="evidence" value="ECO:0007669"/>
    <property type="project" value="UniProtKB-KW"/>
</dbReference>